<gene>
    <name evidence="1" type="ORF">CEP52_017342</name>
</gene>
<keyword evidence="2" id="KW-1185">Reference proteome</keyword>
<organism evidence="1 2">
    <name type="scientific">Fusarium oligoseptatum</name>
    <dbReference type="NCBI Taxonomy" id="2604345"/>
    <lineage>
        <taxon>Eukaryota</taxon>
        <taxon>Fungi</taxon>
        <taxon>Dikarya</taxon>
        <taxon>Ascomycota</taxon>
        <taxon>Pezizomycotina</taxon>
        <taxon>Sordariomycetes</taxon>
        <taxon>Hypocreomycetidae</taxon>
        <taxon>Hypocreales</taxon>
        <taxon>Nectriaceae</taxon>
        <taxon>Fusarium</taxon>
        <taxon>Fusarium solani species complex</taxon>
    </lineage>
</organism>
<sequence length="247" mass="27432">MASGLSDTCLPVLETLALTISVAHDFQYFVGPEIQALLSRLRHLRLSSTGSFERYLGPEYLFISQRDTYADVSRLVQGAGELRSLSVNAGQSEFFLRIIAFPPAESLSRLSLEHVHILGPSVNDLIQRSQRRLAVVHFKTCQLIAEEPESWRDIFDSLAECGNLLDLRFEKGSYFVEDGAVPDLDDEEDWDLVLPRDELSDSDIDALGELWGLVDKRRCDLGLDPLPGSDFLADLMTDVDGESAVAG</sequence>
<protein>
    <submittedName>
        <fullName evidence="1">Uncharacterized protein</fullName>
    </submittedName>
</protein>
<accession>A0A428RTE5</accession>
<dbReference type="AlphaFoldDB" id="A0A428RTE5"/>
<reference evidence="1 2" key="1">
    <citation type="submission" date="2017-06" db="EMBL/GenBank/DDBJ databases">
        <title>Comparative genomic analysis of Ambrosia Fusariam Clade fungi.</title>
        <authorList>
            <person name="Stajich J.E."/>
            <person name="Carrillo J."/>
            <person name="Kijimoto T."/>
            <person name="Eskalen A."/>
            <person name="O'Donnell K."/>
            <person name="Kasson M."/>
        </authorList>
    </citation>
    <scope>NUCLEOTIDE SEQUENCE [LARGE SCALE GENOMIC DNA]</scope>
    <source>
        <strain evidence="1 2">NRRL62579</strain>
    </source>
</reference>
<evidence type="ECO:0000313" key="1">
    <source>
        <dbReference type="EMBL" id="RSL80670.1"/>
    </source>
</evidence>
<proteinExistence type="predicted"/>
<dbReference type="Proteomes" id="UP000287144">
    <property type="component" value="Unassembled WGS sequence"/>
</dbReference>
<name>A0A428RTE5_9HYPO</name>
<comment type="caution">
    <text evidence="1">The sequence shown here is derived from an EMBL/GenBank/DDBJ whole genome shotgun (WGS) entry which is preliminary data.</text>
</comment>
<dbReference type="EMBL" id="NKCK01000516">
    <property type="protein sequence ID" value="RSL80670.1"/>
    <property type="molecule type" value="Genomic_DNA"/>
</dbReference>
<evidence type="ECO:0000313" key="2">
    <source>
        <dbReference type="Proteomes" id="UP000287144"/>
    </source>
</evidence>